<protein>
    <submittedName>
        <fullName evidence="1">Uncharacterized protein</fullName>
    </submittedName>
</protein>
<dbReference type="AlphaFoldDB" id="A0A1C6Z0L3"/>
<sequence>MRPYAGDNREVDDFAIRLGVIGLPLGQDVILPAA</sequence>
<evidence type="ECO:0000313" key="1">
    <source>
        <dbReference type="EMBL" id="SCM52680.1"/>
    </source>
</evidence>
<dbReference type="EMBL" id="FMIQ01000041">
    <property type="protein sequence ID" value="SCM52680.1"/>
    <property type="molecule type" value="Genomic_DNA"/>
</dbReference>
<reference evidence="1 2" key="1">
    <citation type="submission" date="2016-09" db="EMBL/GenBank/DDBJ databases">
        <authorList>
            <person name="Capua I."/>
            <person name="De Benedictis P."/>
            <person name="Joannis T."/>
            <person name="Lombin L.H."/>
            <person name="Cattoli G."/>
        </authorList>
    </citation>
    <scope>NUCLEOTIDE SEQUENCE [LARGE SCALE GENOMIC DNA]</scope>
    <source>
        <strain evidence="1 2">GB001</strain>
    </source>
</reference>
<accession>A0A1C6Z0L3</accession>
<gene>
    <name evidence="1" type="ORF">BN1044_02164</name>
</gene>
<proteinExistence type="predicted"/>
<evidence type="ECO:0000313" key="2">
    <source>
        <dbReference type="Proteomes" id="UP000094844"/>
    </source>
</evidence>
<name>A0A1C6Z0L3_HAFAL</name>
<organism evidence="1 2">
    <name type="scientific">Hafnia alvei</name>
    <dbReference type="NCBI Taxonomy" id="569"/>
    <lineage>
        <taxon>Bacteria</taxon>
        <taxon>Pseudomonadati</taxon>
        <taxon>Pseudomonadota</taxon>
        <taxon>Gammaproteobacteria</taxon>
        <taxon>Enterobacterales</taxon>
        <taxon>Hafniaceae</taxon>
        <taxon>Hafnia</taxon>
    </lineage>
</organism>
<dbReference type="Proteomes" id="UP000094844">
    <property type="component" value="Unassembled WGS sequence"/>
</dbReference>